<dbReference type="PANTHER" id="PTHR10775:SF185">
    <property type="entry name" value="OS08G0208400 PROTEIN"/>
    <property type="match status" value="1"/>
</dbReference>
<evidence type="ECO:0000313" key="2">
    <source>
        <dbReference type="EMBL" id="KAA0038961.1"/>
    </source>
</evidence>
<feature type="region of interest" description="Disordered" evidence="1">
    <location>
        <begin position="137"/>
        <end position="162"/>
    </location>
</feature>
<proteinExistence type="predicted"/>
<sequence length="425" mass="48241">MCSTTIPSSFYEAKRKFRDLNLGYETIHVCKYDCVLYWKEFADLQHCPTCSEARYKVNHNRGKKFRKRDKRVETDDVLRHPTDNVRLGLASDGFNSFGQMSTLYTIMSSSYQRNNFMETDAMFLEFENDLDNIAGGSSSLGDNTAGSSSQQPATPTPRRRAQSRLLELERHVAINGCIPMTIAHGAKKPISPHTVRFSQTIGVCVRKTFPVCCLKWADVGREYIEVVKGDLQRLVVLDFNDQAMNKSNHGQTRLLDRSSLTIIIAGPSRFYNDSMSSLREKESQSIVWSCSEKHTFELGRSCRRPFEDAHNQMLKLQSQPTLKGSQPLSEDEICDQVLGRRPCYSKGLGWGPKPRARRTTSASSSSTSCSQSTKKEIELQAKLNETFERIDVQDRNHQVLASQVETMKKMIEEFTRAQQGPPHDP</sequence>
<evidence type="ECO:0000313" key="3">
    <source>
        <dbReference type="Proteomes" id="UP000321393"/>
    </source>
</evidence>
<gene>
    <name evidence="2" type="ORF">E6C27_scaffold84G00370</name>
</gene>
<dbReference type="PANTHER" id="PTHR10775">
    <property type="entry name" value="OS08G0208400 PROTEIN"/>
    <property type="match status" value="1"/>
</dbReference>
<dbReference type="Proteomes" id="UP000321393">
    <property type="component" value="Unassembled WGS sequence"/>
</dbReference>
<dbReference type="AlphaFoldDB" id="A0A5A7TBG7"/>
<name>A0A5A7TBG7_CUCMM</name>
<comment type="caution">
    <text evidence="2">The sequence shown here is derived from an EMBL/GenBank/DDBJ whole genome shotgun (WGS) entry which is preliminary data.</text>
</comment>
<feature type="compositionally biased region" description="Polar residues" evidence="1">
    <location>
        <begin position="137"/>
        <end position="153"/>
    </location>
</feature>
<feature type="region of interest" description="Disordered" evidence="1">
    <location>
        <begin position="348"/>
        <end position="374"/>
    </location>
</feature>
<dbReference type="OrthoDB" id="3261594at2759"/>
<evidence type="ECO:0000256" key="1">
    <source>
        <dbReference type="SAM" id="MobiDB-lite"/>
    </source>
</evidence>
<organism evidence="2 3">
    <name type="scientific">Cucumis melo var. makuwa</name>
    <name type="common">Oriental melon</name>
    <dbReference type="NCBI Taxonomy" id="1194695"/>
    <lineage>
        <taxon>Eukaryota</taxon>
        <taxon>Viridiplantae</taxon>
        <taxon>Streptophyta</taxon>
        <taxon>Embryophyta</taxon>
        <taxon>Tracheophyta</taxon>
        <taxon>Spermatophyta</taxon>
        <taxon>Magnoliopsida</taxon>
        <taxon>eudicotyledons</taxon>
        <taxon>Gunneridae</taxon>
        <taxon>Pentapetalae</taxon>
        <taxon>rosids</taxon>
        <taxon>fabids</taxon>
        <taxon>Cucurbitales</taxon>
        <taxon>Cucurbitaceae</taxon>
        <taxon>Benincaseae</taxon>
        <taxon>Cucumis</taxon>
    </lineage>
</organism>
<protein>
    <submittedName>
        <fullName evidence="2">CACTA en-spm transposon protein</fullName>
    </submittedName>
</protein>
<accession>A0A5A7TBG7</accession>
<feature type="compositionally biased region" description="Low complexity" evidence="1">
    <location>
        <begin position="359"/>
        <end position="372"/>
    </location>
</feature>
<dbReference type="EMBL" id="SSTE01018486">
    <property type="protein sequence ID" value="KAA0038961.1"/>
    <property type="molecule type" value="Genomic_DNA"/>
</dbReference>
<reference evidence="2 3" key="1">
    <citation type="submission" date="2019-08" db="EMBL/GenBank/DDBJ databases">
        <title>Draft genome sequences of two oriental melons (Cucumis melo L. var makuwa).</title>
        <authorList>
            <person name="Kwon S.-Y."/>
        </authorList>
    </citation>
    <scope>NUCLEOTIDE SEQUENCE [LARGE SCALE GENOMIC DNA]</scope>
    <source>
        <strain evidence="3">cv. SW 3</strain>
        <tissue evidence="2">Leaf</tissue>
    </source>
</reference>